<dbReference type="PANTHER" id="PTHR21645">
    <property type="entry name" value="GLYCOSYLTRANSFERASE FAMILY 92 PROTEIN"/>
    <property type="match status" value="1"/>
</dbReference>
<dbReference type="InterPro" id="IPR052012">
    <property type="entry name" value="GTase_92"/>
</dbReference>
<accession>A0A9P1IXE6</accession>
<evidence type="ECO:0000313" key="1">
    <source>
        <dbReference type="EMBL" id="CAI5452987.1"/>
    </source>
</evidence>
<proteinExistence type="predicted"/>
<dbReference type="AlphaFoldDB" id="A0A9P1IXE6"/>
<sequence length="96" mass="11153">MRIKIYNNKSFKKKLPSEKFYTKIIGACFEDKFYSKMYPGAPAVPCSGPHFCEYPQRSDIRCVHVDASYENVPRMSPISFYFAVKPRMSFKIGCYA</sequence>
<dbReference type="Proteomes" id="UP001152747">
    <property type="component" value="Unassembled WGS sequence"/>
</dbReference>
<protein>
    <submittedName>
        <fullName evidence="1">Uncharacterized protein</fullName>
    </submittedName>
</protein>
<gene>
    <name evidence="1" type="ORF">CAMP_LOCUS15624</name>
</gene>
<dbReference type="EMBL" id="CANHGI010000005">
    <property type="protein sequence ID" value="CAI5452987.1"/>
    <property type="molecule type" value="Genomic_DNA"/>
</dbReference>
<organism evidence="1 2">
    <name type="scientific">Caenorhabditis angaria</name>
    <dbReference type="NCBI Taxonomy" id="860376"/>
    <lineage>
        <taxon>Eukaryota</taxon>
        <taxon>Metazoa</taxon>
        <taxon>Ecdysozoa</taxon>
        <taxon>Nematoda</taxon>
        <taxon>Chromadorea</taxon>
        <taxon>Rhabditida</taxon>
        <taxon>Rhabditina</taxon>
        <taxon>Rhabditomorpha</taxon>
        <taxon>Rhabditoidea</taxon>
        <taxon>Rhabditidae</taxon>
        <taxon>Peloderinae</taxon>
        <taxon>Caenorhabditis</taxon>
    </lineage>
</organism>
<keyword evidence="2" id="KW-1185">Reference proteome</keyword>
<name>A0A9P1IXE6_9PELO</name>
<dbReference type="PANTHER" id="PTHR21645:SF22">
    <property type="entry name" value="GLYCOSYLTRANSFERASE FAMILY 92 PROTEIN"/>
    <property type="match status" value="1"/>
</dbReference>
<reference evidence="1" key="1">
    <citation type="submission" date="2022-11" db="EMBL/GenBank/DDBJ databases">
        <authorList>
            <person name="Kikuchi T."/>
        </authorList>
    </citation>
    <scope>NUCLEOTIDE SEQUENCE</scope>
    <source>
        <strain evidence="1">PS1010</strain>
    </source>
</reference>
<comment type="caution">
    <text evidence="1">The sequence shown here is derived from an EMBL/GenBank/DDBJ whole genome shotgun (WGS) entry which is preliminary data.</text>
</comment>
<evidence type="ECO:0000313" key="2">
    <source>
        <dbReference type="Proteomes" id="UP001152747"/>
    </source>
</evidence>